<gene>
    <name evidence="2" type="ORF">SAMN02745208_03023</name>
</gene>
<dbReference type="Gene3D" id="1.25.40.10">
    <property type="entry name" value="Tetratricopeptide repeat domain"/>
    <property type="match status" value="1"/>
</dbReference>
<dbReference type="InterPro" id="IPR001387">
    <property type="entry name" value="Cro/C1-type_HTH"/>
</dbReference>
<evidence type="ECO:0000259" key="1">
    <source>
        <dbReference type="PROSITE" id="PS50943"/>
    </source>
</evidence>
<protein>
    <submittedName>
        <fullName evidence="2">Helix-turn-helix domain-containing protein</fullName>
    </submittedName>
</protein>
<name>A0A8B4BXL9_HEYCO</name>
<organism evidence="2 3">
    <name type="scientific">Heyndrickxia coagulans DSM 1 = ATCC 7050</name>
    <dbReference type="NCBI Taxonomy" id="1121088"/>
    <lineage>
        <taxon>Bacteria</taxon>
        <taxon>Bacillati</taxon>
        <taxon>Bacillota</taxon>
        <taxon>Bacilli</taxon>
        <taxon>Bacillales</taxon>
        <taxon>Bacillaceae</taxon>
        <taxon>Heyndrickxia</taxon>
    </lineage>
</organism>
<dbReference type="InterPro" id="IPR010982">
    <property type="entry name" value="Lambda_DNA-bd_dom_sf"/>
</dbReference>
<dbReference type="GO" id="GO:0003677">
    <property type="term" value="F:DNA binding"/>
    <property type="evidence" value="ECO:0007669"/>
    <property type="project" value="InterPro"/>
</dbReference>
<dbReference type="Pfam" id="PF01381">
    <property type="entry name" value="HTH_3"/>
    <property type="match status" value="1"/>
</dbReference>
<dbReference type="InterPro" id="IPR011990">
    <property type="entry name" value="TPR-like_helical_dom_sf"/>
</dbReference>
<dbReference type="GeneID" id="29814830"/>
<dbReference type="PANTHER" id="PTHR37038">
    <property type="entry name" value="TRANSCRIPTIONAL REGULATOR-RELATED"/>
    <property type="match status" value="1"/>
</dbReference>
<evidence type="ECO:0000313" key="3">
    <source>
        <dbReference type="Proteomes" id="UP000184029"/>
    </source>
</evidence>
<proteinExistence type="predicted"/>
<accession>A0A8B4BXL9</accession>
<comment type="caution">
    <text evidence="2">The sequence shown here is derived from an EMBL/GenBank/DDBJ whole genome shotgun (WGS) entry which is preliminary data.</text>
</comment>
<reference evidence="2 3" key="1">
    <citation type="submission" date="2016-11" db="EMBL/GenBank/DDBJ databases">
        <authorList>
            <person name="Varghese N."/>
            <person name="Submissions S."/>
        </authorList>
    </citation>
    <scope>NUCLEOTIDE SEQUENCE [LARGE SCALE GENOMIC DNA]</scope>
    <source>
        <strain evidence="2 3">DSM 1</strain>
    </source>
</reference>
<dbReference type="AlphaFoldDB" id="A0A8B4BXL9"/>
<dbReference type="PROSITE" id="PS50943">
    <property type="entry name" value="HTH_CROC1"/>
    <property type="match status" value="1"/>
</dbReference>
<evidence type="ECO:0000313" key="2">
    <source>
        <dbReference type="EMBL" id="SHF98675.1"/>
    </source>
</evidence>
<feature type="domain" description="HTH cro/C1-type" evidence="1">
    <location>
        <begin position="28"/>
        <end position="81"/>
    </location>
</feature>
<dbReference type="SMART" id="SM00530">
    <property type="entry name" value="HTH_XRE"/>
    <property type="match status" value="1"/>
</dbReference>
<dbReference type="KEGG" id="bcoa:BF29_2121"/>
<dbReference type="CDD" id="cd00093">
    <property type="entry name" value="HTH_XRE"/>
    <property type="match status" value="1"/>
</dbReference>
<dbReference type="Proteomes" id="UP000184029">
    <property type="component" value="Unassembled WGS sequence"/>
</dbReference>
<dbReference type="EMBL" id="FQUB01000109">
    <property type="protein sequence ID" value="SHF98675.1"/>
    <property type="molecule type" value="Genomic_DNA"/>
</dbReference>
<dbReference type="RefSeq" id="WP_029143100.1">
    <property type="nucleotide sequence ID" value="NZ_ALAS01000191.1"/>
</dbReference>
<sequence length="90" mass="10588">MAYQDKPYPSEETPLQKIITAENVGLFVKTARLERGLTQKDLAGDTLSERTIRRIENGKVLPNLFTFFYILYRLDLPVERFLYFINNLFL</sequence>
<dbReference type="SUPFAM" id="SSF47413">
    <property type="entry name" value="lambda repressor-like DNA-binding domains"/>
    <property type="match status" value="1"/>
</dbReference>
<dbReference type="InterPro" id="IPR053163">
    <property type="entry name" value="HTH-type_regulator_Rgg"/>
</dbReference>